<reference evidence="1" key="2">
    <citation type="journal article" date="2015" name="Fish Shellfish Immunol.">
        <title>Early steps in the European eel (Anguilla anguilla)-Vibrio vulnificus interaction in the gills: Role of the RtxA13 toxin.</title>
        <authorList>
            <person name="Callol A."/>
            <person name="Pajuelo D."/>
            <person name="Ebbesson L."/>
            <person name="Teles M."/>
            <person name="MacKenzie S."/>
            <person name="Amaro C."/>
        </authorList>
    </citation>
    <scope>NUCLEOTIDE SEQUENCE</scope>
</reference>
<reference evidence="1" key="1">
    <citation type="submission" date="2014-11" db="EMBL/GenBank/DDBJ databases">
        <authorList>
            <person name="Amaro Gonzalez C."/>
        </authorList>
    </citation>
    <scope>NUCLEOTIDE SEQUENCE</scope>
</reference>
<dbReference type="EMBL" id="GBXM01081559">
    <property type="protein sequence ID" value="JAH27018.1"/>
    <property type="molecule type" value="Transcribed_RNA"/>
</dbReference>
<name>A0A0E9RF98_ANGAN</name>
<proteinExistence type="predicted"/>
<sequence length="44" mass="5048">MGTYHSLLSRTHLNVCSYACMYTRVYTCTQTCSLKNCRAFTSCK</sequence>
<protein>
    <submittedName>
        <fullName evidence="1">Uncharacterized protein</fullName>
    </submittedName>
</protein>
<dbReference type="AlphaFoldDB" id="A0A0E9RF98"/>
<evidence type="ECO:0000313" key="1">
    <source>
        <dbReference type="EMBL" id="JAH27018.1"/>
    </source>
</evidence>
<accession>A0A0E9RF98</accession>
<organism evidence="1">
    <name type="scientific">Anguilla anguilla</name>
    <name type="common">European freshwater eel</name>
    <name type="synonym">Muraena anguilla</name>
    <dbReference type="NCBI Taxonomy" id="7936"/>
    <lineage>
        <taxon>Eukaryota</taxon>
        <taxon>Metazoa</taxon>
        <taxon>Chordata</taxon>
        <taxon>Craniata</taxon>
        <taxon>Vertebrata</taxon>
        <taxon>Euteleostomi</taxon>
        <taxon>Actinopterygii</taxon>
        <taxon>Neopterygii</taxon>
        <taxon>Teleostei</taxon>
        <taxon>Anguilliformes</taxon>
        <taxon>Anguillidae</taxon>
        <taxon>Anguilla</taxon>
    </lineage>
</organism>